<dbReference type="EMBL" id="JBGCUO010000001">
    <property type="protein sequence ID" value="MEY1661398.1"/>
    <property type="molecule type" value="Genomic_DNA"/>
</dbReference>
<reference evidence="2 3" key="1">
    <citation type="submission" date="2024-07" db="EMBL/GenBank/DDBJ databases">
        <authorList>
            <person name="Ren Q."/>
        </authorList>
    </citation>
    <scope>NUCLEOTIDE SEQUENCE [LARGE SCALE GENOMIC DNA]</scope>
    <source>
        <strain evidence="2 3">REN37</strain>
    </source>
</reference>
<name>A0ABV4AFY3_9GAMM</name>
<dbReference type="RefSeq" id="WP_369454655.1">
    <property type="nucleotide sequence ID" value="NZ_JBGCUO010000001.1"/>
</dbReference>
<comment type="caution">
    <text evidence="2">The sequence shown here is derived from an EMBL/GenBank/DDBJ whole genome shotgun (WGS) entry which is preliminary data.</text>
</comment>
<feature type="chain" id="PRO_5045139681" description="Argininosuccinate lyase" evidence="1">
    <location>
        <begin position="23"/>
        <end position="111"/>
    </location>
</feature>
<keyword evidence="1" id="KW-0732">Signal</keyword>
<proteinExistence type="predicted"/>
<sequence>MRKYLIACLALFSLGLSALANAEDFRLTIHNKTGYDIHYIYLSPPDSEDWEEDVLGSSILRDGHSQPIDISGYDNPIFDIRVVDEDHDDYVFWKHNVRRHDSLTVTLDDLN</sequence>
<evidence type="ECO:0000313" key="3">
    <source>
        <dbReference type="Proteomes" id="UP001562065"/>
    </source>
</evidence>
<dbReference type="Proteomes" id="UP001562065">
    <property type="component" value="Unassembled WGS sequence"/>
</dbReference>
<evidence type="ECO:0000256" key="1">
    <source>
        <dbReference type="SAM" id="SignalP"/>
    </source>
</evidence>
<evidence type="ECO:0008006" key="4">
    <source>
        <dbReference type="Google" id="ProtNLM"/>
    </source>
</evidence>
<accession>A0ABV4AFY3</accession>
<evidence type="ECO:0000313" key="2">
    <source>
        <dbReference type="EMBL" id="MEY1661398.1"/>
    </source>
</evidence>
<keyword evidence="3" id="KW-1185">Reference proteome</keyword>
<gene>
    <name evidence="2" type="ORF">AB5I84_04465</name>
</gene>
<feature type="signal peptide" evidence="1">
    <location>
        <begin position="1"/>
        <end position="22"/>
    </location>
</feature>
<protein>
    <recommendedName>
        <fullName evidence="4">Argininosuccinate lyase</fullName>
    </recommendedName>
</protein>
<organism evidence="2 3">
    <name type="scientific">Isoalcanivorax beigongshangi</name>
    <dbReference type="NCBI Taxonomy" id="3238810"/>
    <lineage>
        <taxon>Bacteria</taxon>
        <taxon>Pseudomonadati</taxon>
        <taxon>Pseudomonadota</taxon>
        <taxon>Gammaproteobacteria</taxon>
        <taxon>Oceanospirillales</taxon>
        <taxon>Alcanivoracaceae</taxon>
        <taxon>Isoalcanivorax</taxon>
    </lineage>
</organism>